<dbReference type="InterPro" id="IPR041698">
    <property type="entry name" value="Methyltransf_25"/>
</dbReference>
<keyword evidence="2" id="KW-0489">Methyltransferase</keyword>
<reference evidence="2 3" key="1">
    <citation type="submission" date="2018-04" db="EMBL/GenBank/DDBJ databases">
        <title>Genomic Encyclopedia of Type Strains, Phase IV (KMG-IV): sequencing the most valuable type-strain genomes for metagenomic binning, comparative biology and taxonomic classification.</title>
        <authorList>
            <person name="Goeker M."/>
        </authorList>
    </citation>
    <scope>NUCLEOTIDE SEQUENCE [LARGE SCALE GENOMIC DNA]</scope>
    <source>
        <strain evidence="2 3">DSM 45771</strain>
    </source>
</reference>
<accession>A0A2U1EYE4</accession>
<keyword evidence="2" id="KW-0808">Transferase</keyword>
<dbReference type="PANTHER" id="PTHR43591:SF24">
    <property type="entry name" value="2-METHOXY-6-POLYPRENYL-1,4-BENZOQUINOL METHYLASE, MITOCHONDRIAL"/>
    <property type="match status" value="1"/>
</dbReference>
<sequence length="253" mass="26776">MPDVYDRCLADAVFRPFAVDVARRAARLRPSRVVEVAAGTGVATAELLAATPEAHLTATDLNPAMVEAGEERVAAAAWQRADASSLPFDDGVFDLVVCQFGVMFFPDRPAAYSEFRRVLAPSGHVLVNTWDRIDTHGFARVLVEGLERALTGDVPAFLAQVPHGYADPQVVVGDLRGAGLEVESVETVTLEGRAASAADVATGFCTGTPLRGEIEARGDLDETTRLVAAHMTAVLGEGPVSAAMTAHVVQARR</sequence>
<dbReference type="PANTHER" id="PTHR43591">
    <property type="entry name" value="METHYLTRANSFERASE"/>
    <property type="match status" value="1"/>
</dbReference>
<evidence type="ECO:0000259" key="1">
    <source>
        <dbReference type="Pfam" id="PF13649"/>
    </source>
</evidence>
<dbReference type="GO" id="GO:0008757">
    <property type="term" value="F:S-adenosylmethionine-dependent methyltransferase activity"/>
    <property type="evidence" value="ECO:0007669"/>
    <property type="project" value="InterPro"/>
</dbReference>
<dbReference type="OrthoDB" id="65624at2"/>
<dbReference type="Proteomes" id="UP000245639">
    <property type="component" value="Unassembled WGS sequence"/>
</dbReference>
<proteinExistence type="predicted"/>
<dbReference type="SUPFAM" id="SSF53335">
    <property type="entry name" value="S-adenosyl-L-methionine-dependent methyltransferases"/>
    <property type="match status" value="1"/>
</dbReference>
<dbReference type="InterPro" id="IPR029063">
    <property type="entry name" value="SAM-dependent_MTases_sf"/>
</dbReference>
<comment type="caution">
    <text evidence="2">The sequence shown here is derived from an EMBL/GenBank/DDBJ whole genome shotgun (WGS) entry which is preliminary data.</text>
</comment>
<evidence type="ECO:0000313" key="3">
    <source>
        <dbReference type="Proteomes" id="UP000245639"/>
    </source>
</evidence>
<organism evidence="2 3">
    <name type="scientific">Actinomycetospora cinnamomea</name>
    <dbReference type="NCBI Taxonomy" id="663609"/>
    <lineage>
        <taxon>Bacteria</taxon>
        <taxon>Bacillati</taxon>
        <taxon>Actinomycetota</taxon>
        <taxon>Actinomycetes</taxon>
        <taxon>Pseudonocardiales</taxon>
        <taxon>Pseudonocardiaceae</taxon>
        <taxon>Actinomycetospora</taxon>
    </lineage>
</organism>
<gene>
    <name evidence="2" type="ORF">C8D89_11654</name>
</gene>
<evidence type="ECO:0000313" key="2">
    <source>
        <dbReference type="EMBL" id="PVZ04948.1"/>
    </source>
</evidence>
<dbReference type="Gene3D" id="3.40.50.150">
    <property type="entry name" value="Vaccinia Virus protein VP39"/>
    <property type="match status" value="1"/>
</dbReference>
<dbReference type="EMBL" id="QEKW01000016">
    <property type="protein sequence ID" value="PVZ04948.1"/>
    <property type="molecule type" value="Genomic_DNA"/>
</dbReference>
<dbReference type="CDD" id="cd02440">
    <property type="entry name" value="AdoMet_MTases"/>
    <property type="match status" value="1"/>
</dbReference>
<dbReference type="AlphaFoldDB" id="A0A2U1EYE4"/>
<dbReference type="Pfam" id="PF13649">
    <property type="entry name" value="Methyltransf_25"/>
    <property type="match status" value="1"/>
</dbReference>
<keyword evidence="3" id="KW-1185">Reference proteome</keyword>
<dbReference type="GO" id="GO:0032259">
    <property type="term" value="P:methylation"/>
    <property type="evidence" value="ECO:0007669"/>
    <property type="project" value="UniProtKB-KW"/>
</dbReference>
<feature type="domain" description="Methyltransferase" evidence="1">
    <location>
        <begin position="33"/>
        <end position="123"/>
    </location>
</feature>
<protein>
    <submittedName>
        <fullName evidence="2">Methyltransferase family protein</fullName>
    </submittedName>
</protein>
<name>A0A2U1EYE4_9PSEU</name>